<dbReference type="Pfam" id="PF00015">
    <property type="entry name" value="MCPsignal"/>
    <property type="match status" value="1"/>
</dbReference>
<dbReference type="CDD" id="cd11386">
    <property type="entry name" value="MCP_signal"/>
    <property type="match status" value="1"/>
</dbReference>
<evidence type="ECO:0000256" key="1">
    <source>
        <dbReference type="ARBA" id="ARBA00004370"/>
    </source>
</evidence>
<reference evidence="8" key="1">
    <citation type="submission" date="2016-10" db="EMBL/GenBank/DDBJ databases">
        <authorList>
            <person name="Varghese N."/>
            <person name="Submissions S."/>
        </authorList>
    </citation>
    <scope>NUCLEOTIDE SEQUENCE [LARGE SCALE GENOMIC DNA]</scope>
    <source>
        <strain evidence="8">DSM 7165</strain>
    </source>
</reference>
<dbReference type="OrthoDB" id="2489132at2"/>
<dbReference type="PROSITE" id="PS50111">
    <property type="entry name" value="CHEMOTAXIS_TRANSDUC_2"/>
    <property type="match status" value="1"/>
</dbReference>
<dbReference type="STRING" id="64971.SAMN05421831_10875"/>
<dbReference type="EMBL" id="FNYH01000008">
    <property type="protein sequence ID" value="SEI71694.1"/>
    <property type="molecule type" value="Genomic_DNA"/>
</dbReference>
<comment type="similarity">
    <text evidence="3">Belongs to the methyl-accepting chemotaxis (MCP) protein family.</text>
</comment>
<proteinExistence type="inferred from homology"/>
<dbReference type="AlphaFoldDB" id="A0A1H6T0Q5"/>
<evidence type="ECO:0000313" key="8">
    <source>
        <dbReference type="Proteomes" id="UP000242999"/>
    </source>
</evidence>
<keyword evidence="5" id="KW-0812">Transmembrane</keyword>
<sequence length="542" mass="60245">MLKRPSLFALAVSIQLVMLLILWMMETPTAGLIAFLCAAGITLGAMWKLVALPSEWIHLQNVYAQKSEDHLKAYREASLATYPIAQDYLQLKRMAYQLNHSADKTAIATAEVSHHADLLEKSLKQQETSTGILVSSMQSISQAIAGISDSAQGVTEIAEQARQSSHQGHTALLEVTTSMHQLSQNSAGLLTVVDELRARSGNIQEVTSVIEEIAEQTNLLALNAAIEAARAGEYGRGFAVVADEVRQLASRTSQSTRQVEHLVQDIQQSTHQVITHIQTLMQDIQQQTQAIDSVSQRLTAMNTNFDTVESQIQAIAQGIHNTYGHIESIAEASTSLRQEAQQGTQDMHSLANQASQLMQQAEKISAVLAQQNLSGRHQIIFEQAQAAAKAISHRFESAITQGELSLEALFQSQYQKIEHTDPPKYHTSYDAFTDRMLPEIQEPILQQLTQVSYAILCDQKGYVPTHNRHVSRAPTGDYQQDLKYSRSKRIFDDRTGKRCGSHTHTLLLQTYKRDTGEIMHDLSVPVYIQGRHWGGFRIGYLP</sequence>
<keyword evidence="5" id="KW-1133">Transmembrane helix</keyword>
<feature type="transmembrane region" description="Helical" evidence="5">
    <location>
        <begin position="7"/>
        <end position="25"/>
    </location>
</feature>
<evidence type="ECO:0000256" key="4">
    <source>
        <dbReference type="PROSITE-ProRule" id="PRU00284"/>
    </source>
</evidence>
<evidence type="ECO:0000313" key="7">
    <source>
        <dbReference type="EMBL" id="SEI71694.1"/>
    </source>
</evidence>
<dbReference type="Gene3D" id="1.10.287.950">
    <property type="entry name" value="Methyl-accepting chemotaxis protein"/>
    <property type="match status" value="1"/>
</dbReference>
<evidence type="ECO:0000259" key="6">
    <source>
        <dbReference type="PROSITE" id="PS50111"/>
    </source>
</evidence>
<dbReference type="Proteomes" id="UP000242999">
    <property type="component" value="Unassembled WGS sequence"/>
</dbReference>
<evidence type="ECO:0000256" key="5">
    <source>
        <dbReference type="SAM" id="Phobius"/>
    </source>
</evidence>
<name>A0A1H6T0Q5_9GAMM</name>
<evidence type="ECO:0000256" key="3">
    <source>
        <dbReference type="ARBA" id="ARBA00029447"/>
    </source>
</evidence>
<dbReference type="SMART" id="SM00283">
    <property type="entry name" value="MA"/>
    <property type="match status" value="1"/>
</dbReference>
<keyword evidence="5" id="KW-0472">Membrane</keyword>
<dbReference type="SUPFAM" id="SSF58104">
    <property type="entry name" value="Methyl-accepting chemotaxis protein (MCP) signaling domain"/>
    <property type="match status" value="1"/>
</dbReference>
<dbReference type="GO" id="GO:0006935">
    <property type="term" value="P:chemotaxis"/>
    <property type="evidence" value="ECO:0007669"/>
    <property type="project" value="UniProtKB-ARBA"/>
</dbReference>
<feature type="domain" description="Methyl-accepting transducer" evidence="6">
    <location>
        <begin position="101"/>
        <end position="348"/>
    </location>
</feature>
<dbReference type="GO" id="GO:0007165">
    <property type="term" value="P:signal transduction"/>
    <property type="evidence" value="ECO:0007669"/>
    <property type="project" value="UniProtKB-KW"/>
</dbReference>
<comment type="subcellular location">
    <subcellularLocation>
        <location evidence="1">Membrane</location>
    </subcellularLocation>
</comment>
<organism evidence="7 8">
    <name type="scientific">Allopseudospirillum japonicum</name>
    <dbReference type="NCBI Taxonomy" id="64971"/>
    <lineage>
        <taxon>Bacteria</taxon>
        <taxon>Pseudomonadati</taxon>
        <taxon>Pseudomonadota</taxon>
        <taxon>Gammaproteobacteria</taxon>
        <taxon>Oceanospirillales</taxon>
        <taxon>Oceanospirillaceae</taxon>
        <taxon>Allopseudospirillum</taxon>
    </lineage>
</organism>
<dbReference type="InterPro" id="IPR004089">
    <property type="entry name" value="MCPsignal_dom"/>
</dbReference>
<evidence type="ECO:0000256" key="2">
    <source>
        <dbReference type="ARBA" id="ARBA00023224"/>
    </source>
</evidence>
<protein>
    <submittedName>
        <fullName evidence="7">Methyl-accepting chemotaxis protein</fullName>
    </submittedName>
</protein>
<dbReference type="PANTHER" id="PTHR32089">
    <property type="entry name" value="METHYL-ACCEPTING CHEMOTAXIS PROTEIN MCPB"/>
    <property type="match status" value="1"/>
</dbReference>
<gene>
    <name evidence="7" type="ORF">SAMN05421831_10875</name>
</gene>
<accession>A0A1H6T0Q5</accession>
<dbReference type="RefSeq" id="WP_093310209.1">
    <property type="nucleotide sequence ID" value="NZ_FNYH01000008.1"/>
</dbReference>
<dbReference type="GO" id="GO:0016020">
    <property type="term" value="C:membrane"/>
    <property type="evidence" value="ECO:0007669"/>
    <property type="project" value="UniProtKB-SubCell"/>
</dbReference>
<keyword evidence="8" id="KW-1185">Reference proteome</keyword>
<dbReference type="PANTHER" id="PTHR32089:SF120">
    <property type="entry name" value="METHYL-ACCEPTING CHEMOTAXIS PROTEIN TLPQ"/>
    <property type="match status" value="1"/>
</dbReference>
<keyword evidence="2 4" id="KW-0807">Transducer</keyword>